<dbReference type="Proteomes" id="UP000789706">
    <property type="component" value="Unassembled WGS sequence"/>
</dbReference>
<dbReference type="EMBL" id="CAJVPK010001960">
    <property type="protein sequence ID" value="CAG8603137.1"/>
    <property type="molecule type" value="Genomic_DNA"/>
</dbReference>
<reference evidence="1" key="1">
    <citation type="submission" date="2021-06" db="EMBL/GenBank/DDBJ databases">
        <authorList>
            <person name="Kallberg Y."/>
            <person name="Tangrot J."/>
            <person name="Rosling A."/>
        </authorList>
    </citation>
    <scope>NUCLEOTIDE SEQUENCE</scope>
    <source>
        <strain evidence="1">AZ414A</strain>
    </source>
</reference>
<protein>
    <submittedName>
        <fullName evidence="1">7662_t:CDS:1</fullName>
    </submittedName>
</protein>
<gene>
    <name evidence="1" type="ORF">DEBURN_LOCUS9621</name>
</gene>
<feature type="non-terminal residue" evidence="1">
    <location>
        <position position="162"/>
    </location>
</feature>
<sequence>YKKRQKIVDSVFRLVITENNVNHVVDLVVDSIKRQQPDSKDPQTIVDSVVRLAATQENANHVAGLIAQASLIGGLRTFFKSILRNTIEFSESGRSYTNEIIEEGQYPPITYLKYPKDNAFRIPNNHGLKTVVCCHKSVKVKDTDDILGTLDFMNQYSETNET</sequence>
<dbReference type="OrthoDB" id="2438277at2759"/>
<evidence type="ECO:0000313" key="2">
    <source>
        <dbReference type="Proteomes" id="UP000789706"/>
    </source>
</evidence>
<name>A0A9N9CGX8_9GLOM</name>
<accession>A0A9N9CGX8</accession>
<keyword evidence="2" id="KW-1185">Reference proteome</keyword>
<comment type="caution">
    <text evidence="1">The sequence shown here is derived from an EMBL/GenBank/DDBJ whole genome shotgun (WGS) entry which is preliminary data.</text>
</comment>
<dbReference type="AlphaFoldDB" id="A0A9N9CGX8"/>
<proteinExistence type="predicted"/>
<evidence type="ECO:0000313" key="1">
    <source>
        <dbReference type="EMBL" id="CAG8603137.1"/>
    </source>
</evidence>
<organism evidence="1 2">
    <name type="scientific">Diversispora eburnea</name>
    <dbReference type="NCBI Taxonomy" id="1213867"/>
    <lineage>
        <taxon>Eukaryota</taxon>
        <taxon>Fungi</taxon>
        <taxon>Fungi incertae sedis</taxon>
        <taxon>Mucoromycota</taxon>
        <taxon>Glomeromycotina</taxon>
        <taxon>Glomeromycetes</taxon>
        <taxon>Diversisporales</taxon>
        <taxon>Diversisporaceae</taxon>
        <taxon>Diversispora</taxon>
    </lineage>
</organism>